<feature type="domain" description="Histidine kinase" evidence="16">
    <location>
        <begin position="432"/>
        <end position="655"/>
    </location>
</feature>
<name>A0A347TNI3_9BACT</name>
<dbReference type="InterPro" id="IPR036890">
    <property type="entry name" value="HATPase_C_sf"/>
</dbReference>
<evidence type="ECO:0000256" key="11">
    <source>
        <dbReference type="ARBA" id="ARBA00022989"/>
    </source>
</evidence>
<evidence type="ECO:0000256" key="13">
    <source>
        <dbReference type="ARBA" id="ARBA00023136"/>
    </source>
</evidence>
<keyword evidence="5" id="KW-0597">Phosphoprotein</keyword>
<accession>A0A347TNI3</accession>
<dbReference type="SMART" id="SM01049">
    <property type="entry name" value="Cache_2"/>
    <property type="match status" value="2"/>
</dbReference>
<dbReference type="SMART" id="SM00387">
    <property type="entry name" value="HATPase_c"/>
    <property type="match status" value="1"/>
</dbReference>
<dbReference type="SMART" id="SM00388">
    <property type="entry name" value="HisKA"/>
    <property type="match status" value="1"/>
</dbReference>
<sequence length="655" mass="76713">MFNSRLLLTYWIIILPIITIFITSFLFTYKFIKYEKVKFEQENKQLEKNYTKEIKERTKKRIQRVIKIIETNIEITRNEEKENLKNIVNIAHETIIKTFERYKNSLSKEQILNEIKKQLEHHRFYNNQSGYFFIIDLNNTVIMQPQVKEHEELKLDDIQDIKGKFFIKELTNIAKSKKEGFSTWYWTKPKENKHKKKIGFIKVFEPLNIYIGTARYEEDINNKIEKDALKIINSIRYGKDEYLFALKQNGVTISHINKDFINIPFSNLSKIEQKIIKNIILEAKKNNSGFIYYTPTSYNLKENISKKISYVSIIPSLKWIIGTGQYTTKIDKQIKQKKLLLIEKLNNTINSIILVATIITIILILIMTLIARKIQSKILEYEKELHQKNQKLKELNENLEKKVYEQTQKNLEKDQILHHQSKLASMGEMIGNIAHQWRQPLSAISTAASGIKLHDEMNILKKDIMNDSLDAIISNTKLLSNTIDDFSNFFKKDKVKIVFDINKSIDKVLKLISANLKNKNIEIINVTKQCKIYNLENELIQALLNIINNAKDALLENDNLKEKYIFISQEENNTQVIIKIKDNAGGINERIIDKIFEPYFTTKFKSQGTGIGLYMSQIIIANHMNGELNAANKIFEYKNKSYKGAEFTIILKKNS</sequence>
<evidence type="ECO:0000256" key="5">
    <source>
        <dbReference type="ARBA" id="ARBA00022553"/>
    </source>
</evidence>
<dbReference type="GO" id="GO:0005886">
    <property type="term" value="C:plasma membrane"/>
    <property type="evidence" value="ECO:0007669"/>
    <property type="project" value="UniProtKB-SubCell"/>
</dbReference>
<dbReference type="EMBL" id="CP032101">
    <property type="protein sequence ID" value="AXX88161.1"/>
    <property type="molecule type" value="Genomic_DNA"/>
</dbReference>
<evidence type="ECO:0000256" key="12">
    <source>
        <dbReference type="ARBA" id="ARBA00023012"/>
    </source>
</evidence>
<proteinExistence type="predicted"/>
<feature type="transmembrane region" description="Helical" evidence="15">
    <location>
        <begin position="6"/>
        <end position="29"/>
    </location>
</feature>
<dbReference type="InterPro" id="IPR004358">
    <property type="entry name" value="Sig_transdc_His_kin-like_C"/>
</dbReference>
<feature type="transmembrane region" description="Helical" evidence="15">
    <location>
        <begin position="348"/>
        <end position="371"/>
    </location>
</feature>
<dbReference type="Pfam" id="PF02518">
    <property type="entry name" value="HATPase_c"/>
    <property type="match status" value="1"/>
</dbReference>
<dbReference type="PROSITE" id="PS50109">
    <property type="entry name" value="HIS_KIN"/>
    <property type="match status" value="1"/>
</dbReference>
<dbReference type="CDD" id="cd00082">
    <property type="entry name" value="HisKA"/>
    <property type="match status" value="1"/>
</dbReference>
<dbReference type="Pfam" id="PF00512">
    <property type="entry name" value="HisKA"/>
    <property type="match status" value="1"/>
</dbReference>
<evidence type="ECO:0000256" key="14">
    <source>
        <dbReference type="SAM" id="Coils"/>
    </source>
</evidence>
<dbReference type="RefSeq" id="WP_118897456.1">
    <property type="nucleotide sequence ID" value="NZ_CP032101.1"/>
</dbReference>
<keyword evidence="4" id="KW-1003">Cell membrane</keyword>
<dbReference type="InterPro" id="IPR003661">
    <property type="entry name" value="HisK_dim/P_dom"/>
</dbReference>
<evidence type="ECO:0000256" key="8">
    <source>
        <dbReference type="ARBA" id="ARBA00022741"/>
    </source>
</evidence>
<keyword evidence="13 15" id="KW-0472">Membrane</keyword>
<dbReference type="InterPro" id="IPR004010">
    <property type="entry name" value="Double_Cache_2"/>
</dbReference>
<feature type="coiled-coil region" evidence="14">
    <location>
        <begin position="371"/>
        <end position="409"/>
    </location>
</feature>
<keyword evidence="6" id="KW-0808">Transferase</keyword>
<keyword evidence="11 15" id="KW-1133">Transmembrane helix</keyword>
<comment type="subcellular location">
    <subcellularLocation>
        <location evidence="2">Cell membrane</location>
        <topology evidence="2">Multi-pass membrane protein</topology>
    </subcellularLocation>
</comment>
<comment type="catalytic activity">
    <reaction evidence="1">
        <text>ATP + protein L-histidine = ADP + protein N-phospho-L-histidine.</text>
        <dbReference type="EC" id="2.7.13.3"/>
    </reaction>
</comment>
<evidence type="ECO:0000313" key="18">
    <source>
        <dbReference type="Proteomes" id="UP000264693"/>
    </source>
</evidence>
<evidence type="ECO:0000256" key="7">
    <source>
        <dbReference type="ARBA" id="ARBA00022692"/>
    </source>
</evidence>
<dbReference type="PRINTS" id="PR00344">
    <property type="entry name" value="BCTRLSENSOR"/>
</dbReference>
<gene>
    <name evidence="17" type="ORF">AMRN_2460</name>
</gene>
<dbReference type="InterPro" id="IPR033480">
    <property type="entry name" value="sCache_2"/>
</dbReference>
<dbReference type="Gene3D" id="3.30.450.20">
    <property type="entry name" value="PAS domain"/>
    <property type="match status" value="2"/>
</dbReference>
<keyword evidence="12" id="KW-0902">Two-component regulatory system</keyword>
<keyword evidence="7 15" id="KW-0812">Transmembrane</keyword>
<reference evidence="17 18" key="1">
    <citation type="submission" date="2018-08" db="EMBL/GenBank/DDBJ databases">
        <title>Complete genome of the Arcobacter marinus type strain JCM 15502.</title>
        <authorList>
            <person name="Miller W.G."/>
            <person name="Yee E."/>
            <person name="Huynh S."/>
            <person name="Parker C.T."/>
        </authorList>
    </citation>
    <scope>NUCLEOTIDE SEQUENCE [LARGE SCALE GENOMIC DNA]</scope>
    <source>
        <strain evidence="17 18">JCM 15502</strain>
    </source>
</reference>
<dbReference type="SUPFAM" id="SSF47384">
    <property type="entry name" value="Homodimeric domain of signal transducing histidine kinase"/>
    <property type="match status" value="1"/>
</dbReference>
<evidence type="ECO:0000256" key="10">
    <source>
        <dbReference type="ARBA" id="ARBA00022840"/>
    </source>
</evidence>
<dbReference type="InterPro" id="IPR036097">
    <property type="entry name" value="HisK_dim/P_sf"/>
</dbReference>
<dbReference type="GO" id="GO:0000155">
    <property type="term" value="F:phosphorelay sensor kinase activity"/>
    <property type="evidence" value="ECO:0007669"/>
    <property type="project" value="InterPro"/>
</dbReference>
<keyword evidence="14" id="KW-0175">Coiled coil</keyword>
<dbReference type="KEGG" id="amar:AMRN_2460"/>
<evidence type="ECO:0000256" key="15">
    <source>
        <dbReference type="SAM" id="Phobius"/>
    </source>
</evidence>
<dbReference type="InterPro" id="IPR003594">
    <property type="entry name" value="HATPase_dom"/>
</dbReference>
<feature type="coiled-coil region" evidence="14">
    <location>
        <begin position="29"/>
        <end position="56"/>
    </location>
</feature>
<keyword evidence="8" id="KW-0547">Nucleotide-binding</keyword>
<evidence type="ECO:0000256" key="2">
    <source>
        <dbReference type="ARBA" id="ARBA00004651"/>
    </source>
</evidence>
<keyword evidence="9 17" id="KW-0418">Kinase</keyword>
<evidence type="ECO:0000259" key="16">
    <source>
        <dbReference type="PROSITE" id="PS50109"/>
    </source>
</evidence>
<dbReference type="PANTHER" id="PTHR43065:SF46">
    <property type="entry name" value="C4-DICARBOXYLATE TRANSPORT SENSOR PROTEIN DCTB"/>
    <property type="match status" value="1"/>
</dbReference>
<dbReference type="AlphaFoldDB" id="A0A347TNI3"/>
<dbReference type="Gene3D" id="3.30.565.10">
    <property type="entry name" value="Histidine kinase-like ATPase, C-terminal domain"/>
    <property type="match status" value="1"/>
</dbReference>
<dbReference type="SUPFAM" id="SSF55874">
    <property type="entry name" value="ATPase domain of HSP90 chaperone/DNA topoisomerase II/histidine kinase"/>
    <property type="match status" value="1"/>
</dbReference>
<dbReference type="Pfam" id="PF08269">
    <property type="entry name" value="dCache_2"/>
    <property type="match status" value="1"/>
</dbReference>
<dbReference type="EC" id="2.7.13.3" evidence="3"/>
<dbReference type="PANTHER" id="PTHR43065">
    <property type="entry name" value="SENSOR HISTIDINE KINASE"/>
    <property type="match status" value="1"/>
</dbReference>
<dbReference type="InterPro" id="IPR005467">
    <property type="entry name" value="His_kinase_dom"/>
</dbReference>
<protein>
    <recommendedName>
        <fullName evidence="3">histidine kinase</fullName>
        <ecNumber evidence="3">2.7.13.3</ecNumber>
    </recommendedName>
</protein>
<evidence type="ECO:0000256" key="6">
    <source>
        <dbReference type="ARBA" id="ARBA00022679"/>
    </source>
</evidence>
<dbReference type="Gene3D" id="1.10.287.130">
    <property type="match status" value="1"/>
</dbReference>
<organism evidence="17 18">
    <name type="scientific">Malaciobacter marinus</name>
    <dbReference type="NCBI Taxonomy" id="505249"/>
    <lineage>
        <taxon>Bacteria</taxon>
        <taxon>Pseudomonadati</taxon>
        <taxon>Campylobacterota</taxon>
        <taxon>Epsilonproteobacteria</taxon>
        <taxon>Campylobacterales</taxon>
        <taxon>Arcobacteraceae</taxon>
        <taxon>Malaciobacter</taxon>
    </lineage>
</organism>
<dbReference type="GO" id="GO:0005524">
    <property type="term" value="F:ATP binding"/>
    <property type="evidence" value="ECO:0007669"/>
    <property type="project" value="UniProtKB-KW"/>
</dbReference>
<evidence type="ECO:0000256" key="4">
    <source>
        <dbReference type="ARBA" id="ARBA00022475"/>
    </source>
</evidence>
<evidence type="ECO:0000313" key="17">
    <source>
        <dbReference type="EMBL" id="AXX88161.1"/>
    </source>
</evidence>
<evidence type="ECO:0000256" key="3">
    <source>
        <dbReference type="ARBA" id="ARBA00012438"/>
    </source>
</evidence>
<dbReference type="Proteomes" id="UP000264693">
    <property type="component" value="Chromosome"/>
</dbReference>
<keyword evidence="10" id="KW-0067">ATP-binding</keyword>
<evidence type="ECO:0000256" key="9">
    <source>
        <dbReference type="ARBA" id="ARBA00022777"/>
    </source>
</evidence>
<evidence type="ECO:0000256" key="1">
    <source>
        <dbReference type="ARBA" id="ARBA00000085"/>
    </source>
</evidence>